<dbReference type="EMBL" id="CP023702">
    <property type="protein sequence ID" value="QEU76209.1"/>
    <property type="molecule type" value="Genomic_DNA"/>
</dbReference>
<sequence>MTASRTTSRRSAGTPEKGHGSGTALLVIASCQLMVVLDITIVNIALPHMQTSLGFSTENLSWVINAYTLTFGGLLLLGGRLGDILGRRRVLVLGVLLFVAASLAGGFSQESWQLLAARALQGAGGAIASPTALSLITTTFREGPERNRAFGVFAAVSAGGSAIGLLAGGVLVEWLDWRWVLFVNVPIGLLIALAAPRCIRESERHPGHFDLLGALTSTLGMVLLVYGFIRASEDGWSDALTLGAFVAAVVFLAAFLMVERGSRQPITPLRMFRDRNRAGAYGMMLSLAAAMFGMFFFLTLFVQNVLGFSPLRAGLAFLPVSAVIAVSAGLASRFLPRWGPKPFMVTGAVLAAAGLAWLTRTDVHSTYAGSILGPMLVFGSGMGMQFVSLTLMAVSGVAPRESGAASGVLNATQQVGGSLGLSILVTVFGTAGRNEAADQVPRFLAEATPAQQAEFRRTGRLPPPWGEQVLATGVSHAFVVAAVFAVVAAVVALLVIQVRASDLRRLRGGEAMPATGQDAEDAPAGPGPAAGGADTGPGAGG</sequence>
<feature type="compositionally biased region" description="Polar residues" evidence="8">
    <location>
        <begin position="1"/>
        <end position="11"/>
    </location>
</feature>
<dbReference type="OrthoDB" id="4080117at2"/>
<dbReference type="PROSITE" id="PS50850">
    <property type="entry name" value="MFS"/>
    <property type="match status" value="1"/>
</dbReference>
<feature type="transmembrane region" description="Helical" evidence="9">
    <location>
        <begin position="119"/>
        <end position="137"/>
    </location>
</feature>
<evidence type="ECO:0000313" key="12">
    <source>
        <dbReference type="Proteomes" id="UP000326178"/>
    </source>
</evidence>
<feature type="transmembrane region" description="Helical" evidence="9">
    <location>
        <begin position="21"/>
        <end position="47"/>
    </location>
</feature>
<protein>
    <submittedName>
        <fullName evidence="11">MFS transporter</fullName>
    </submittedName>
</protein>
<evidence type="ECO:0000259" key="10">
    <source>
        <dbReference type="PROSITE" id="PS50850"/>
    </source>
</evidence>
<name>A0A5J6FHY2_9ACTN</name>
<keyword evidence="12" id="KW-1185">Reference proteome</keyword>
<feature type="transmembrane region" description="Helical" evidence="9">
    <location>
        <begin position="59"/>
        <end position="78"/>
    </location>
</feature>
<feature type="compositionally biased region" description="Gly residues" evidence="8">
    <location>
        <begin position="528"/>
        <end position="541"/>
    </location>
</feature>
<dbReference type="RefSeq" id="WP_150491526.1">
    <property type="nucleotide sequence ID" value="NZ_BMUV01000012.1"/>
</dbReference>
<feature type="transmembrane region" description="Helical" evidence="9">
    <location>
        <begin position="313"/>
        <end position="331"/>
    </location>
</feature>
<dbReference type="KEGG" id="snk:CP967_33315"/>
<dbReference type="InterPro" id="IPR011701">
    <property type="entry name" value="MFS"/>
</dbReference>
<feature type="transmembrane region" description="Helical" evidence="9">
    <location>
        <begin position="211"/>
        <end position="229"/>
    </location>
</feature>
<feature type="transmembrane region" description="Helical" evidence="9">
    <location>
        <begin position="90"/>
        <end position="107"/>
    </location>
</feature>
<dbReference type="Proteomes" id="UP000326178">
    <property type="component" value="Chromosome"/>
</dbReference>
<dbReference type="GO" id="GO:0046677">
    <property type="term" value="P:response to antibiotic"/>
    <property type="evidence" value="ECO:0007669"/>
    <property type="project" value="UniProtKB-KW"/>
</dbReference>
<reference evidence="11 12" key="1">
    <citation type="submission" date="2017-09" db="EMBL/GenBank/DDBJ databases">
        <authorList>
            <person name="Lee N."/>
            <person name="Cho B.-K."/>
        </authorList>
    </citation>
    <scope>NUCLEOTIDE SEQUENCE [LARGE SCALE GENOMIC DNA]</scope>
    <source>
        <strain evidence="11 12">ATCC 12769</strain>
    </source>
</reference>
<dbReference type="Pfam" id="PF07690">
    <property type="entry name" value="MFS_1"/>
    <property type="match status" value="1"/>
</dbReference>
<evidence type="ECO:0000313" key="11">
    <source>
        <dbReference type="EMBL" id="QEU76209.1"/>
    </source>
</evidence>
<dbReference type="CDD" id="cd17321">
    <property type="entry name" value="MFS_MMR_MDR_like"/>
    <property type="match status" value="1"/>
</dbReference>
<dbReference type="GO" id="GO:0005886">
    <property type="term" value="C:plasma membrane"/>
    <property type="evidence" value="ECO:0007669"/>
    <property type="project" value="UniProtKB-SubCell"/>
</dbReference>
<feature type="transmembrane region" description="Helical" evidence="9">
    <location>
        <begin position="177"/>
        <end position="199"/>
    </location>
</feature>
<feature type="region of interest" description="Disordered" evidence="8">
    <location>
        <begin position="1"/>
        <end position="20"/>
    </location>
</feature>
<dbReference type="Gene3D" id="1.20.1250.20">
    <property type="entry name" value="MFS general substrate transporter like domains"/>
    <property type="match status" value="1"/>
</dbReference>
<feature type="transmembrane region" description="Helical" evidence="9">
    <location>
        <begin position="235"/>
        <end position="258"/>
    </location>
</feature>
<dbReference type="PANTHER" id="PTHR42718:SF46">
    <property type="entry name" value="BLR6921 PROTEIN"/>
    <property type="match status" value="1"/>
</dbReference>
<dbReference type="InterPro" id="IPR036259">
    <property type="entry name" value="MFS_trans_sf"/>
</dbReference>
<evidence type="ECO:0000256" key="3">
    <source>
        <dbReference type="ARBA" id="ARBA00022475"/>
    </source>
</evidence>
<dbReference type="PROSITE" id="PS51257">
    <property type="entry name" value="PROKAR_LIPOPROTEIN"/>
    <property type="match status" value="1"/>
</dbReference>
<evidence type="ECO:0000256" key="8">
    <source>
        <dbReference type="SAM" id="MobiDB-lite"/>
    </source>
</evidence>
<keyword evidence="3" id="KW-1003">Cell membrane</keyword>
<evidence type="ECO:0000256" key="2">
    <source>
        <dbReference type="ARBA" id="ARBA00022448"/>
    </source>
</evidence>
<gene>
    <name evidence="11" type="ORF">CP967_33315</name>
</gene>
<feature type="transmembrane region" description="Helical" evidence="9">
    <location>
        <begin position="343"/>
        <end position="359"/>
    </location>
</feature>
<comment type="subcellular location">
    <subcellularLocation>
        <location evidence="1">Cell membrane</location>
        <topology evidence="1">Multi-pass membrane protein</topology>
    </subcellularLocation>
</comment>
<feature type="domain" description="Major facilitator superfamily (MFS) profile" evidence="10">
    <location>
        <begin position="24"/>
        <end position="500"/>
    </location>
</feature>
<keyword evidence="2" id="KW-0813">Transport</keyword>
<dbReference type="Gene3D" id="1.20.1720.10">
    <property type="entry name" value="Multidrug resistance protein D"/>
    <property type="match status" value="1"/>
</dbReference>
<dbReference type="SUPFAM" id="SSF103473">
    <property type="entry name" value="MFS general substrate transporter"/>
    <property type="match status" value="1"/>
</dbReference>
<feature type="transmembrane region" description="Helical" evidence="9">
    <location>
        <begin position="474"/>
        <end position="496"/>
    </location>
</feature>
<dbReference type="GO" id="GO:0022857">
    <property type="term" value="F:transmembrane transporter activity"/>
    <property type="evidence" value="ECO:0007669"/>
    <property type="project" value="InterPro"/>
</dbReference>
<keyword evidence="5 9" id="KW-1133">Transmembrane helix</keyword>
<dbReference type="PANTHER" id="PTHR42718">
    <property type="entry name" value="MAJOR FACILITATOR SUPERFAMILY MULTIDRUG TRANSPORTER MFSC"/>
    <property type="match status" value="1"/>
</dbReference>
<feature type="transmembrane region" description="Helical" evidence="9">
    <location>
        <begin position="371"/>
        <end position="394"/>
    </location>
</feature>
<keyword evidence="6 9" id="KW-0472">Membrane</keyword>
<evidence type="ECO:0000256" key="9">
    <source>
        <dbReference type="SAM" id="Phobius"/>
    </source>
</evidence>
<organism evidence="11 12">
    <name type="scientific">Streptomyces nitrosporeus</name>
    <dbReference type="NCBI Taxonomy" id="28894"/>
    <lineage>
        <taxon>Bacteria</taxon>
        <taxon>Bacillati</taxon>
        <taxon>Actinomycetota</taxon>
        <taxon>Actinomycetes</taxon>
        <taxon>Kitasatosporales</taxon>
        <taxon>Streptomycetaceae</taxon>
        <taxon>Streptomyces</taxon>
    </lineage>
</organism>
<feature type="transmembrane region" description="Helical" evidence="9">
    <location>
        <begin position="149"/>
        <end position="171"/>
    </location>
</feature>
<feature type="transmembrane region" description="Helical" evidence="9">
    <location>
        <begin position="415"/>
        <end position="432"/>
    </location>
</feature>
<evidence type="ECO:0000256" key="6">
    <source>
        <dbReference type="ARBA" id="ARBA00023136"/>
    </source>
</evidence>
<proteinExistence type="predicted"/>
<evidence type="ECO:0000256" key="4">
    <source>
        <dbReference type="ARBA" id="ARBA00022692"/>
    </source>
</evidence>
<feature type="region of interest" description="Disordered" evidence="8">
    <location>
        <begin position="513"/>
        <end position="541"/>
    </location>
</feature>
<evidence type="ECO:0000256" key="5">
    <source>
        <dbReference type="ARBA" id="ARBA00022989"/>
    </source>
</evidence>
<feature type="transmembrane region" description="Helical" evidence="9">
    <location>
        <begin position="279"/>
        <end position="301"/>
    </location>
</feature>
<accession>A0A5J6FHY2</accession>
<evidence type="ECO:0000256" key="1">
    <source>
        <dbReference type="ARBA" id="ARBA00004651"/>
    </source>
</evidence>
<dbReference type="InterPro" id="IPR020846">
    <property type="entry name" value="MFS_dom"/>
</dbReference>
<evidence type="ECO:0000256" key="7">
    <source>
        <dbReference type="ARBA" id="ARBA00023251"/>
    </source>
</evidence>
<keyword evidence="7" id="KW-0046">Antibiotic resistance</keyword>
<dbReference type="AlphaFoldDB" id="A0A5J6FHY2"/>
<keyword evidence="4 9" id="KW-0812">Transmembrane</keyword>